<dbReference type="PANTHER" id="PTHR23020:SF8">
    <property type="entry name" value="CHK KINASE-LIKE DOMAIN-CONTAINING PROTEIN"/>
    <property type="match status" value="1"/>
</dbReference>
<dbReference type="Pfam" id="PF07914">
    <property type="entry name" value="DUF1679"/>
    <property type="match status" value="1"/>
</dbReference>
<organism evidence="2 3">
    <name type="scientific">Mesorhabditis belari</name>
    <dbReference type="NCBI Taxonomy" id="2138241"/>
    <lineage>
        <taxon>Eukaryota</taxon>
        <taxon>Metazoa</taxon>
        <taxon>Ecdysozoa</taxon>
        <taxon>Nematoda</taxon>
        <taxon>Chromadorea</taxon>
        <taxon>Rhabditida</taxon>
        <taxon>Rhabditina</taxon>
        <taxon>Rhabditomorpha</taxon>
        <taxon>Rhabditoidea</taxon>
        <taxon>Rhabditidae</taxon>
        <taxon>Mesorhabditinae</taxon>
        <taxon>Mesorhabditis</taxon>
    </lineage>
</organism>
<dbReference type="PANTHER" id="PTHR23020">
    <property type="entry name" value="UNCHARACTERIZED NUCLEAR HORMONE RECEPTOR-RELATED"/>
    <property type="match status" value="1"/>
</dbReference>
<evidence type="ECO:0000259" key="1">
    <source>
        <dbReference type="SMART" id="SM00587"/>
    </source>
</evidence>
<dbReference type="InterPro" id="IPR015897">
    <property type="entry name" value="CHK_kinase-like"/>
</dbReference>
<evidence type="ECO:0000313" key="2">
    <source>
        <dbReference type="Proteomes" id="UP000887575"/>
    </source>
</evidence>
<keyword evidence="2" id="KW-1185">Reference proteome</keyword>
<dbReference type="Proteomes" id="UP000887575">
    <property type="component" value="Unassembled WGS sequence"/>
</dbReference>
<protein>
    <submittedName>
        <fullName evidence="3">CHK kinase-like domain-containing protein</fullName>
    </submittedName>
</protein>
<proteinExistence type="predicted"/>
<reference evidence="3" key="1">
    <citation type="submission" date="2024-02" db="UniProtKB">
        <authorList>
            <consortium name="WormBaseParasite"/>
        </authorList>
    </citation>
    <scope>IDENTIFICATION</scope>
</reference>
<dbReference type="SUPFAM" id="SSF56112">
    <property type="entry name" value="Protein kinase-like (PK-like)"/>
    <property type="match status" value="1"/>
</dbReference>
<dbReference type="InterPro" id="IPR052961">
    <property type="entry name" value="Oxido-Kinase-like_Enzymes"/>
</dbReference>
<dbReference type="InterPro" id="IPR012877">
    <property type="entry name" value="Dhs-27"/>
</dbReference>
<feature type="domain" description="CHK kinase-like" evidence="1">
    <location>
        <begin position="146"/>
        <end position="331"/>
    </location>
</feature>
<dbReference type="AlphaFoldDB" id="A0AAF3FFW6"/>
<evidence type="ECO:0000313" key="3">
    <source>
        <dbReference type="WBParaSite" id="MBELARI_LOCUS5536.1"/>
    </source>
</evidence>
<dbReference type="WBParaSite" id="MBELARI_LOCUS5536.1">
    <property type="protein sequence ID" value="MBELARI_LOCUS5536.1"/>
    <property type="gene ID" value="MBELARI_LOCUS5536"/>
</dbReference>
<sequence length="399" mass="46863">MMDEVHGNDHPLEILDTRIKWANLQDELQKVLTTGSKCRRTSFAHQIPGSVGFLSQVVLIDLHWFPQVPKLPSKVVLKVPISKPHEPNPEDVETPAERLEPLLQALFQAEHSFYDFYRSIENLHIPKPPVPHFYYAAKFEKNHEYLVFEYLHDTHHFHIWDNFNETQIDQVLLAIAKTQACGYLRDSNSRPGLDQKMMKTLYKDCFPVEEMLELLHKMPAFYGEELQPLVEKLAQTHQKIWDLDIEKKVCKKLGIKPALIHGDMWSTNILWEADDHNKLRALLDWQMTHHGNPAADLIRLFNSCMSGVHRRRYWKDYLRIMHKHLTHAMGTHPVPYTYEQAFDAYVFHYPMETFLYLPPLNPIVANANRSEEPELAQKRKSIVAEKVKCMMEDILEFQR</sequence>
<dbReference type="Gene3D" id="3.90.1200.10">
    <property type="match status" value="1"/>
</dbReference>
<dbReference type="SMART" id="SM00587">
    <property type="entry name" value="CHK"/>
    <property type="match status" value="1"/>
</dbReference>
<accession>A0AAF3FFW6</accession>
<name>A0AAF3FFW6_9BILA</name>
<dbReference type="InterPro" id="IPR011009">
    <property type="entry name" value="Kinase-like_dom_sf"/>
</dbReference>